<sequence length="318" mass="36502">MTESESISDYTSRLLAVVNEMKRYGETINDEQVVEKILRSLDEKFNFIVVAIEESKDLSTVSVDQLMGTLQAHEEKLFKKSKQIIEQLFQLKLQLKDKEDSQERGYRGHGRGRSRGHGDFRGRGRGNFGQRKFDGSNFNSNLSRGRGRQNCSRSYGGKSNDDRRYDKSRVECYNCHKFDHYSWECRNKVEENVNYGEEDVKSSEPSLLLACRDEETCENSSWYLDSGANNHMCISKFMFVKLDESVGGNIIFGDATKIPVKGKGKILINLKNGKHEFISNVYYVPNMKNNILSLGQLLEKGYNILMKDVFQYGIIVTI</sequence>
<dbReference type="GeneID" id="111023022"/>
<dbReference type="SUPFAM" id="SSF57756">
    <property type="entry name" value="Retrovirus zinc finger-like domains"/>
    <property type="match status" value="1"/>
</dbReference>
<feature type="compositionally biased region" description="Polar residues" evidence="1">
    <location>
        <begin position="136"/>
        <end position="153"/>
    </location>
</feature>
<evidence type="ECO:0000256" key="1">
    <source>
        <dbReference type="SAM" id="MobiDB-lite"/>
    </source>
</evidence>
<feature type="domain" description="Retrovirus-related Pol polyprotein from transposon TNT 1-94-like beta-barrel" evidence="2">
    <location>
        <begin position="222"/>
        <end position="302"/>
    </location>
</feature>
<dbReference type="GO" id="GO:0003676">
    <property type="term" value="F:nucleic acid binding"/>
    <property type="evidence" value="ECO:0007669"/>
    <property type="project" value="InterPro"/>
</dbReference>
<dbReference type="Pfam" id="PF14223">
    <property type="entry name" value="Retrotran_gag_2"/>
    <property type="match status" value="1"/>
</dbReference>
<dbReference type="RefSeq" id="XP_022156053.1">
    <property type="nucleotide sequence ID" value="XM_022300361.1"/>
</dbReference>
<dbReference type="Proteomes" id="UP000504603">
    <property type="component" value="Unplaced"/>
</dbReference>
<dbReference type="GO" id="GO:0008270">
    <property type="term" value="F:zinc ion binding"/>
    <property type="evidence" value="ECO:0007669"/>
    <property type="project" value="InterPro"/>
</dbReference>
<dbReference type="Pfam" id="PF22936">
    <property type="entry name" value="Pol_BBD"/>
    <property type="match status" value="1"/>
</dbReference>
<dbReference type="InterPro" id="IPR036875">
    <property type="entry name" value="Znf_CCHC_sf"/>
</dbReference>
<dbReference type="OrthoDB" id="8063676at2759"/>
<proteinExistence type="predicted"/>
<reference evidence="4" key="1">
    <citation type="submission" date="2025-08" db="UniProtKB">
        <authorList>
            <consortium name="RefSeq"/>
        </authorList>
    </citation>
    <scope>IDENTIFICATION</scope>
    <source>
        <strain evidence="4">OHB3-1</strain>
    </source>
</reference>
<evidence type="ECO:0000259" key="2">
    <source>
        <dbReference type="Pfam" id="PF22936"/>
    </source>
</evidence>
<organism evidence="3 4">
    <name type="scientific">Momordica charantia</name>
    <name type="common">Bitter gourd</name>
    <name type="synonym">Balsam pear</name>
    <dbReference type="NCBI Taxonomy" id="3673"/>
    <lineage>
        <taxon>Eukaryota</taxon>
        <taxon>Viridiplantae</taxon>
        <taxon>Streptophyta</taxon>
        <taxon>Embryophyta</taxon>
        <taxon>Tracheophyta</taxon>
        <taxon>Spermatophyta</taxon>
        <taxon>Magnoliopsida</taxon>
        <taxon>eudicotyledons</taxon>
        <taxon>Gunneridae</taxon>
        <taxon>Pentapetalae</taxon>
        <taxon>rosids</taxon>
        <taxon>fabids</taxon>
        <taxon>Cucurbitales</taxon>
        <taxon>Cucurbitaceae</taxon>
        <taxon>Momordiceae</taxon>
        <taxon>Momordica</taxon>
    </lineage>
</organism>
<dbReference type="AlphaFoldDB" id="A0A6J1DPK0"/>
<dbReference type="KEGG" id="mcha:111023022"/>
<evidence type="ECO:0000313" key="4">
    <source>
        <dbReference type="RefSeq" id="XP_022156053.1"/>
    </source>
</evidence>
<name>A0A6J1DPK0_MOMCH</name>
<gene>
    <name evidence="4" type="primary">LOC111023022</name>
</gene>
<feature type="region of interest" description="Disordered" evidence="1">
    <location>
        <begin position="100"/>
        <end position="163"/>
    </location>
</feature>
<dbReference type="PANTHER" id="PTHR35317">
    <property type="entry name" value="OS04G0629600 PROTEIN"/>
    <property type="match status" value="1"/>
</dbReference>
<keyword evidence="3" id="KW-1185">Reference proteome</keyword>
<dbReference type="InterPro" id="IPR054722">
    <property type="entry name" value="PolX-like_BBD"/>
</dbReference>
<dbReference type="PANTHER" id="PTHR35317:SF28">
    <property type="entry name" value="ZINC FINGER, CCHC-TYPE, RIBONUCLEASE H-LIKE DOMAIN, GAG-PRE-INTEGRASE DOMAIN PROTEIN-RELATED"/>
    <property type="match status" value="1"/>
</dbReference>
<protein>
    <submittedName>
        <fullName evidence="4">Uncharacterized protein LOC111023022</fullName>
    </submittedName>
</protein>
<accession>A0A6J1DPK0</accession>
<evidence type="ECO:0000313" key="3">
    <source>
        <dbReference type="Proteomes" id="UP000504603"/>
    </source>
</evidence>